<name>A0ABD2PNR2_9PLAT</name>
<dbReference type="EMBL" id="JBJKFK010007531">
    <property type="protein sequence ID" value="KAL3307371.1"/>
    <property type="molecule type" value="Genomic_DNA"/>
</dbReference>
<gene>
    <name evidence="1" type="ORF">Ciccas_014119</name>
</gene>
<comment type="caution">
    <text evidence="1">The sequence shown here is derived from an EMBL/GenBank/DDBJ whole genome shotgun (WGS) entry which is preliminary data.</text>
</comment>
<dbReference type="AlphaFoldDB" id="A0ABD2PNR2"/>
<proteinExistence type="predicted"/>
<evidence type="ECO:0000313" key="2">
    <source>
        <dbReference type="Proteomes" id="UP001626550"/>
    </source>
</evidence>
<accession>A0ABD2PNR2</accession>
<keyword evidence="2" id="KW-1185">Reference proteome</keyword>
<dbReference type="Proteomes" id="UP001626550">
    <property type="component" value="Unassembled WGS sequence"/>
</dbReference>
<sequence length="114" mass="12360">MHSKVITATRLAMGMEEGVVTTRATRTSGEEVTSNVTAIRGTAGISSKTIEDGTGATSDRILVSIRLNKAIRDFNHHRDSRITNRDIQMCLLSGEHQTEDVAEDTVAATKSVFL</sequence>
<reference evidence="1 2" key="1">
    <citation type="submission" date="2024-11" db="EMBL/GenBank/DDBJ databases">
        <title>Adaptive evolution of stress response genes in parasites aligns with host niche diversity.</title>
        <authorList>
            <person name="Hahn C."/>
            <person name="Resl P."/>
        </authorList>
    </citation>
    <scope>NUCLEOTIDE SEQUENCE [LARGE SCALE GENOMIC DNA]</scope>
    <source>
        <strain evidence="1">EGGRZ-B1_66</strain>
        <tissue evidence="1">Body</tissue>
    </source>
</reference>
<protein>
    <submittedName>
        <fullName evidence="1">Uncharacterized protein</fullName>
    </submittedName>
</protein>
<evidence type="ECO:0000313" key="1">
    <source>
        <dbReference type="EMBL" id="KAL3307371.1"/>
    </source>
</evidence>
<organism evidence="1 2">
    <name type="scientific">Cichlidogyrus casuarinus</name>
    <dbReference type="NCBI Taxonomy" id="1844966"/>
    <lineage>
        <taxon>Eukaryota</taxon>
        <taxon>Metazoa</taxon>
        <taxon>Spiralia</taxon>
        <taxon>Lophotrochozoa</taxon>
        <taxon>Platyhelminthes</taxon>
        <taxon>Monogenea</taxon>
        <taxon>Monopisthocotylea</taxon>
        <taxon>Dactylogyridea</taxon>
        <taxon>Ancyrocephalidae</taxon>
        <taxon>Cichlidogyrus</taxon>
    </lineage>
</organism>